<proteinExistence type="predicted"/>
<evidence type="ECO:0000313" key="1">
    <source>
        <dbReference type="EMBL" id="SDR49250.1"/>
    </source>
</evidence>
<protein>
    <submittedName>
        <fullName evidence="1">Uncharacterized protein</fullName>
    </submittedName>
</protein>
<organism evidence="1 2">
    <name type="scientific">Paraburkholderia tuberum</name>
    <dbReference type="NCBI Taxonomy" id="157910"/>
    <lineage>
        <taxon>Bacteria</taxon>
        <taxon>Pseudomonadati</taxon>
        <taxon>Pseudomonadota</taxon>
        <taxon>Betaproteobacteria</taxon>
        <taxon>Burkholderiales</taxon>
        <taxon>Burkholderiaceae</taxon>
        <taxon>Paraburkholderia</taxon>
    </lineage>
</organism>
<name>A0A1H1JH42_9BURK</name>
<keyword evidence="2" id="KW-1185">Reference proteome</keyword>
<reference evidence="2" key="1">
    <citation type="submission" date="2016-10" db="EMBL/GenBank/DDBJ databases">
        <authorList>
            <person name="Varghese N."/>
            <person name="Submissions S."/>
        </authorList>
    </citation>
    <scope>NUCLEOTIDE SEQUENCE [LARGE SCALE GENOMIC DNA]</scope>
    <source>
        <strain evidence="2">DUS833</strain>
    </source>
</reference>
<dbReference type="AlphaFoldDB" id="A0A1H1JH42"/>
<sequence>MAAAFGTETGLTGSARAVARTAMFTAARRYIDANPGQPDLTVDCVLAMSQLSRPTLYRLFEPEGGLHAYIRNQCMEMTTW</sequence>
<dbReference type="EMBL" id="FNKX01000002">
    <property type="protein sequence ID" value="SDR49250.1"/>
    <property type="molecule type" value="Genomic_DNA"/>
</dbReference>
<dbReference type="Proteomes" id="UP000199365">
    <property type="component" value="Unassembled WGS sequence"/>
</dbReference>
<accession>A0A1H1JH42</accession>
<gene>
    <name evidence="1" type="ORF">SAMN05445850_4828</name>
</gene>
<dbReference type="STRING" id="157910.SAMN05445850_4828"/>
<evidence type="ECO:0000313" key="2">
    <source>
        <dbReference type="Proteomes" id="UP000199365"/>
    </source>
</evidence>
<dbReference type="RefSeq" id="WP_244145034.1">
    <property type="nucleotide sequence ID" value="NZ_FNKX01000002.1"/>
</dbReference>